<dbReference type="PANTHER" id="PTHR13200">
    <property type="entry name" value="EEF1A LYSINE METHYLTRANSFERASE 1"/>
    <property type="match status" value="1"/>
</dbReference>
<gene>
    <name evidence="5" type="ORF">OCBIM_22012843mg</name>
</gene>
<keyword evidence="3" id="KW-0489">Methyltransferase</keyword>
<comment type="subcellular location">
    <subcellularLocation>
        <location evidence="1">Cytoplasm</location>
    </subcellularLocation>
</comment>
<evidence type="ECO:0000256" key="2">
    <source>
        <dbReference type="ARBA" id="ARBA00022490"/>
    </source>
</evidence>
<dbReference type="InterPro" id="IPR019369">
    <property type="entry name" value="Efm5/EEF1AKMT1"/>
</dbReference>
<dbReference type="AlphaFoldDB" id="A0A0L8HJY2"/>
<evidence type="ECO:0000256" key="1">
    <source>
        <dbReference type="ARBA" id="ARBA00004496"/>
    </source>
</evidence>
<keyword evidence="4" id="KW-0808">Transferase</keyword>
<reference evidence="5" key="1">
    <citation type="submission" date="2015-07" db="EMBL/GenBank/DDBJ databases">
        <title>MeaNS - Measles Nucleotide Surveillance Program.</title>
        <authorList>
            <person name="Tran T."/>
            <person name="Druce J."/>
        </authorList>
    </citation>
    <scope>NUCLEOTIDE SEQUENCE</scope>
    <source>
        <strain evidence="5">UCB-OBI-ISO-001</strain>
        <tissue evidence="5">Gonad</tissue>
    </source>
</reference>
<dbReference type="OrthoDB" id="206354at2759"/>
<evidence type="ECO:0000313" key="5">
    <source>
        <dbReference type="EMBL" id="KOF89558.1"/>
    </source>
</evidence>
<evidence type="ECO:0000256" key="3">
    <source>
        <dbReference type="ARBA" id="ARBA00022603"/>
    </source>
</evidence>
<sequence length="246" mass="29082">METKEQPDVNPLDEFYTNPIKRFYTLSSTESDSSDDPPNEEMENIMKETIEFSYENTDEFPENWYYSQFWYDEPTTKHITKKIHEICKDREKSQVGNSKQRVCCLCCPTIFRRLLKEPPKNSEVFLFDVDEAKCQVLGSNYIFYDFNRPKEMDEKFQGSFDIVVADTPHFTEICIRKIIITIQHVKNSTCQIMLCTTLDDKLLKYVDEELKLKKTDWKIGHACGLENPYACFTNLNDRFLNVKMET</sequence>
<proteinExistence type="predicted"/>
<dbReference type="GO" id="GO:0016279">
    <property type="term" value="F:protein-lysine N-methyltransferase activity"/>
    <property type="evidence" value="ECO:0007669"/>
    <property type="project" value="InterPro"/>
</dbReference>
<dbReference type="EMBL" id="KQ417945">
    <property type="protein sequence ID" value="KOF89558.1"/>
    <property type="molecule type" value="Genomic_DNA"/>
</dbReference>
<dbReference type="STRING" id="37653.A0A0L8HJY2"/>
<dbReference type="Pfam" id="PF10237">
    <property type="entry name" value="N6-adenineMlase"/>
    <property type="match status" value="1"/>
</dbReference>
<dbReference type="GO" id="GO:0005737">
    <property type="term" value="C:cytoplasm"/>
    <property type="evidence" value="ECO:0007669"/>
    <property type="project" value="UniProtKB-SubCell"/>
</dbReference>
<organism evidence="5">
    <name type="scientific">Octopus bimaculoides</name>
    <name type="common">California two-spotted octopus</name>
    <dbReference type="NCBI Taxonomy" id="37653"/>
    <lineage>
        <taxon>Eukaryota</taxon>
        <taxon>Metazoa</taxon>
        <taxon>Spiralia</taxon>
        <taxon>Lophotrochozoa</taxon>
        <taxon>Mollusca</taxon>
        <taxon>Cephalopoda</taxon>
        <taxon>Coleoidea</taxon>
        <taxon>Octopodiformes</taxon>
        <taxon>Octopoda</taxon>
        <taxon>Incirrata</taxon>
        <taxon>Octopodidae</taxon>
        <taxon>Octopus</taxon>
    </lineage>
</organism>
<name>A0A0L8HJY2_OCTBM</name>
<dbReference type="GO" id="GO:0032259">
    <property type="term" value="P:methylation"/>
    <property type="evidence" value="ECO:0007669"/>
    <property type="project" value="UniProtKB-KW"/>
</dbReference>
<keyword evidence="2" id="KW-0963">Cytoplasm</keyword>
<dbReference type="PANTHER" id="PTHR13200:SF0">
    <property type="entry name" value="EEF1A LYSINE METHYLTRANSFERASE 1"/>
    <property type="match status" value="1"/>
</dbReference>
<protein>
    <recommendedName>
        <fullName evidence="6">Protein-lysine N-methyltransferase</fullName>
    </recommendedName>
</protein>
<accession>A0A0L8HJY2</accession>
<evidence type="ECO:0000256" key="4">
    <source>
        <dbReference type="ARBA" id="ARBA00022679"/>
    </source>
</evidence>
<dbReference type="InterPro" id="IPR041370">
    <property type="entry name" value="Mlase_EEF1AKMT1/ZCCHC4"/>
</dbReference>
<evidence type="ECO:0008006" key="6">
    <source>
        <dbReference type="Google" id="ProtNLM"/>
    </source>
</evidence>